<dbReference type="Gene3D" id="2.60.40.4070">
    <property type="match status" value="1"/>
</dbReference>
<dbReference type="InterPro" id="IPR016047">
    <property type="entry name" value="M23ase_b-sheet_dom"/>
</dbReference>
<dbReference type="GO" id="GO:0004222">
    <property type="term" value="F:metalloendopeptidase activity"/>
    <property type="evidence" value="ECO:0007669"/>
    <property type="project" value="TreeGrafter"/>
</dbReference>
<dbReference type="EMBL" id="UINC01012359">
    <property type="protein sequence ID" value="SVA54013.1"/>
    <property type="molecule type" value="Genomic_DNA"/>
</dbReference>
<evidence type="ECO:0000259" key="1">
    <source>
        <dbReference type="Pfam" id="PF01551"/>
    </source>
</evidence>
<dbReference type="PANTHER" id="PTHR21666">
    <property type="entry name" value="PEPTIDASE-RELATED"/>
    <property type="match status" value="1"/>
</dbReference>
<dbReference type="NCBIfam" id="TIGR04183">
    <property type="entry name" value="Por_Secre_tail"/>
    <property type="match status" value="1"/>
</dbReference>
<reference evidence="3" key="1">
    <citation type="submission" date="2018-05" db="EMBL/GenBank/DDBJ databases">
        <authorList>
            <person name="Lanie J.A."/>
            <person name="Ng W.-L."/>
            <person name="Kazmierczak K.M."/>
            <person name="Andrzejewski T.M."/>
            <person name="Davidsen T.M."/>
            <person name="Wayne K.J."/>
            <person name="Tettelin H."/>
            <person name="Glass J.I."/>
            <person name="Rusch D."/>
            <person name="Podicherti R."/>
            <person name="Tsui H.-C.T."/>
            <person name="Winkler M.E."/>
        </authorList>
    </citation>
    <scope>NUCLEOTIDE SEQUENCE</scope>
</reference>
<sequence>MAKYGITVLSIVSLVFCTPGEMVVKKVAGEGLNQNKPEGMKCISEQERSYVRERILQLEQESMRDTVLFQDPMGNGGMVNDDVHDISGYVDEDPAYGWILDYTCNFVTYDGHLGTDMAIGGFYYMDEMTTPILAVAPGIVTYTHDGEFDRWTYWNNSAVGNAVIVLHSDGTSVWYWHMKKNSVAVATGDTVETGDTLGFVGSSGFSNGPHLHFEVESASGTIIDPWEGDCSVGPSRWVEQTPFIGDTLFHPQKLLTHIPISYPIQTNDDFTYIISENIPPIKHINPGDDYISWLRVRNLSVTDTMRWEWYRDGEFFYQYWWIPGNSNYWYQGVEYFTTSIWYFYGTWFTGDAGLGEWTEKVFINGDLLGEKTIIADNIPNQPPSVDFQQIEVELGQTVTGEFTATDDGDPFWFNLESEPNNGGNIDLFGGRRRKFEYTAPTDFNGFDVMGVSATDDRGETGPMALILFEVYGTGLTNMVVEPSYIAFGQDSVFIGTEVLGGNDEISVKALIHNTTSGETVGIDLVDNDGDWIAHWSPESESFFSVDLQLVNGAENDTVYYENVGHFTSVGPVSVNMVGDLIAYPGDGIALDFIVENNSANQAAPDISVLFEAASMNCLTNISQNSIYLGDIAAGESVSSIPNFFVALLNDECNSDSTILINIHVYSGENIYWYDDFTLNIEMLGTISGEELPNAYALGGAYPNPFNPNARIDYALVQKNYVALDVHNLIGRKVKTLVSSEKEAGFHSTHWDATNDVGEPVSAGIYLYTIQAGEVRQTKKMVLLK</sequence>
<name>A0A381WQ39_9ZZZZ</name>
<evidence type="ECO:0008006" key="4">
    <source>
        <dbReference type="Google" id="ProtNLM"/>
    </source>
</evidence>
<dbReference type="SUPFAM" id="SSF51261">
    <property type="entry name" value="Duplicated hybrid motif"/>
    <property type="match status" value="1"/>
</dbReference>
<dbReference type="Pfam" id="PF01551">
    <property type="entry name" value="Peptidase_M23"/>
    <property type="match status" value="1"/>
</dbReference>
<dbReference type="InterPro" id="IPR011055">
    <property type="entry name" value="Dup_hybrid_motif"/>
</dbReference>
<dbReference type="Pfam" id="PF13860">
    <property type="entry name" value="FlgD_ig"/>
    <property type="match status" value="1"/>
</dbReference>
<proteinExistence type="predicted"/>
<accession>A0A381WQ39</accession>
<dbReference type="AlphaFoldDB" id="A0A381WQ39"/>
<organism evidence="3">
    <name type="scientific">marine metagenome</name>
    <dbReference type="NCBI Taxonomy" id="408172"/>
    <lineage>
        <taxon>unclassified sequences</taxon>
        <taxon>metagenomes</taxon>
        <taxon>ecological metagenomes</taxon>
    </lineage>
</organism>
<protein>
    <recommendedName>
        <fullName evidence="4">Peptidase M23 domain-containing protein</fullName>
    </recommendedName>
</protein>
<dbReference type="InterPro" id="IPR025965">
    <property type="entry name" value="FlgD/Vpr_Ig-like"/>
</dbReference>
<dbReference type="PANTHER" id="PTHR21666:SF270">
    <property type="entry name" value="MUREIN HYDROLASE ACTIVATOR ENVC"/>
    <property type="match status" value="1"/>
</dbReference>
<feature type="domain" description="M23ase beta-sheet core" evidence="1">
    <location>
        <begin position="127"/>
        <end position="224"/>
    </location>
</feature>
<evidence type="ECO:0000259" key="2">
    <source>
        <dbReference type="Pfam" id="PF13860"/>
    </source>
</evidence>
<dbReference type="CDD" id="cd12797">
    <property type="entry name" value="M23_peptidase"/>
    <property type="match status" value="1"/>
</dbReference>
<feature type="domain" description="FlgD/Vpr Ig-like" evidence="2">
    <location>
        <begin position="721"/>
        <end position="771"/>
    </location>
</feature>
<evidence type="ECO:0000313" key="3">
    <source>
        <dbReference type="EMBL" id="SVA54013.1"/>
    </source>
</evidence>
<dbReference type="InterPro" id="IPR050570">
    <property type="entry name" value="Cell_wall_metabolism_enzyme"/>
</dbReference>
<dbReference type="Gene3D" id="2.70.70.10">
    <property type="entry name" value="Glucose Permease (Domain IIA)"/>
    <property type="match status" value="1"/>
</dbReference>
<gene>
    <name evidence="3" type="ORF">METZ01_LOCUS106867</name>
</gene>
<dbReference type="InterPro" id="IPR026444">
    <property type="entry name" value="Secre_tail"/>
</dbReference>